<dbReference type="PANTHER" id="PTHR46824">
    <property type="entry name" value="CALCIUM-BINDING PROTEIN CML48-RELATED"/>
    <property type="match status" value="1"/>
</dbReference>
<feature type="compositionally biased region" description="Low complexity" evidence="2">
    <location>
        <begin position="23"/>
        <end position="41"/>
    </location>
</feature>
<evidence type="ECO:0000256" key="1">
    <source>
        <dbReference type="ARBA" id="ARBA00022837"/>
    </source>
</evidence>
<evidence type="ECO:0000259" key="3">
    <source>
        <dbReference type="PROSITE" id="PS50222"/>
    </source>
</evidence>
<feature type="domain" description="EF-hand" evidence="3">
    <location>
        <begin position="142"/>
        <end position="177"/>
    </location>
</feature>
<reference evidence="4" key="1">
    <citation type="submission" date="2023-05" db="EMBL/GenBank/DDBJ databases">
        <title>Nepenthes gracilis genome sequencing.</title>
        <authorList>
            <person name="Fukushima K."/>
        </authorList>
    </citation>
    <scope>NUCLEOTIDE SEQUENCE</scope>
    <source>
        <strain evidence="4">SING2019-196</strain>
    </source>
</reference>
<gene>
    <name evidence="4" type="ORF">Nepgr_009170</name>
</gene>
<dbReference type="PROSITE" id="PS00018">
    <property type="entry name" value="EF_HAND_1"/>
    <property type="match status" value="2"/>
</dbReference>
<dbReference type="InterPro" id="IPR002048">
    <property type="entry name" value="EF_hand_dom"/>
</dbReference>
<evidence type="ECO:0000313" key="4">
    <source>
        <dbReference type="EMBL" id="GMH07330.1"/>
    </source>
</evidence>
<name>A0AAD3SAC2_NEPGR</name>
<dbReference type="SMART" id="SM00054">
    <property type="entry name" value="EFh"/>
    <property type="match status" value="2"/>
</dbReference>
<sequence length="249" mass="27580">MASNSYTPSAPPVPDPYGWGQQAATDSSYPTTAASPSSYYQPPVPAPPSSQSYHGYAPSPLSSSYGQQSPFPPGTNPEVIRIFQAVDKDRSGFVDDGELQQALSSGYQKFSLRTIRLLTFLFKNPHDSSLRLGPKEFSALWNCLGEWHTIFGRFDRDRNGKIDATELRDALYSLGYSVPPSVLHLLVSYYANGSRQKVELNFDSFIECGMIIKGLTEKFKEKDKGYTGSATLSYDTFMSMVLPFLVAYD</sequence>
<dbReference type="Pfam" id="PF13202">
    <property type="entry name" value="EF-hand_5"/>
    <property type="match status" value="1"/>
</dbReference>
<dbReference type="InterPro" id="IPR044590">
    <property type="entry name" value="CML48/49/50"/>
</dbReference>
<protein>
    <recommendedName>
        <fullName evidence="3">EF-hand domain-containing protein</fullName>
    </recommendedName>
</protein>
<keyword evidence="1" id="KW-0106">Calcium</keyword>
<dbReference type="AlphaFoldDB" id="A0AAD3SAC2"/>
<dbReference type="InterPro" id="IPR011992">
    <property type="entry name" value="EF-hand-dom_pair"/>
</dbReference>
<feature type="compositionally biased region" description="Polar residues" evidence="2">
    <location>
        <begin position="60"/>
        <end position="69"/>
    </location>
</feature>
<proteinExistence type="predicted"/>
<dbReference type="EMBL" id="BSYO01000007">
    <property type="protein sequence ID" value="GMH07330.1"/>
    <property type="molecule type" value="Genomic_DNA"/>
</dbReference>
<accession>A0AAD3SAC2</accession>
<dbReference type="Pfam" id="PF13405">
    <property type="entry name" value="EF-hand_6"/>
    <property type="match status" value="1"/>
</dbReference>
<dbReference type="PROSITE" id="PS50222">
    <property type="entry name" value="EF_HAND_2"/>
    <property type="match status" value="2"/>
</dbReference>
<dbReference type="CDD" id="cd16180">
    <property type="entry name" value="EFh_PEF_Group_I"/>
    <property type="match status" value="1"/>
</dbReference>
<dbReference type="PANTHER" id="PTHR46824:SF2">
    <property type="entry name" value="CALCIUM-BINDING PROTEIN CML48-RELATED"/>
    <property type="match status" value="1"/>
</dbReference>
<evidence type="ECO:0000256" key="2">
    <source>
        <dbReference type="SAM" id="MobiDB-lite"/>
    </source>
</evidence>
<keyword evidence="5" id="KW-1185">Reference proteome</keyword>
<dbReference type="Proteomes" id="UP001279734">
    <property type="component" value="Unassembled WGS sequence"/>
</dbReference>
<feature type="domain" description="EF-hand" evidence="3">
    <location>
        <begin position="74"/>
        <end position="109"/>
    </location>
</feature>
<organism evidence="4 5">
    <name type="scientific">Nepenthes gracilis</name>
    <name type="common">Slender pitcher plant</name>
    <dbReference type="NCBI Taxonomy" id="150966"/>
    <lineage>
        <taxon>Eukaryota</taxon>
        <taxon>Viridiplantae</taxon>
        <taxon>Streptophyta</taxon>
        <taxon>Embryophyta</taxon>
        <taxon>Tracheophyta</taxon>
        <taxon>Spermatophyta</taxon>
        <taxon>Magnoliopsida</taxon>
        <taxon>eudicotyledons</taxon>
        <taxon>Gunneridae</taxon>
        <taxon>Pentapetalae</taxon>
        <taxon>Caryophyllales</taxon>
        <taxon>Nepenthaceae</taxon>
        <taxon>Nepenthes</taxon>
    </lineage>
</organism>
<feature type="region of interest" description="Disordered" evidence="2">
    <location>
        <begin position="1"/>
        <end position="77"/>
    </location>
</feature>
<dbReference type="InterPro" id="IPR018247">
    <property type="entry name" value="EF_Hand_1_Ca_BS"/>
</dbReference>
<comment type="caution">
    <text evidence="4">The sequence shown here is derived from an EMBL/GenBank/DDBJ whole genome shotgun (WGS) entry which is preliminary data.</text>
</comment>
<dbReference type="GO" id="GO:0005509">
    <property type="term" value="F:calcium ion binding"/>
    <property type="evidence" value="ECO:0007669"/>
    <property type="project" value="InterPro"/>
</dbReference>
<dbReference type="Gene3D" id="1.10.238.10">
    <property type="entry name" value="EF-hand"/>
    <property type="match status" value="1"/>
</dbReference>
<dbReference type="SUPFAM" id="SSF47473">
    <property type="entry name" value="EF-hand"/>
    <property type="match status" value="1"/>
</dbReference>
<evidence type="ECO:0000313" key="5">
    <source>
        <dbReference type="Proteomes" id="UP001279734"/>
    </source>
</evidence>